<dbReference type="PANTHER" id="PTHR30287:SF1">
    <property type="entry name" value="INNER MEMBRANE PROTEIN"/>
    <property type="match status" value="1"/>
</dbReference>
<dbReference type="Proteomes" id="UP000236197">
    <property type="component" value="Unassembled WGS sequence"/>
</dbReference>
<comment type="subcellular location">
    <subcellularLocation>
        <location evidence="1">Cell membrane</location>
        <topology evidence="1">Multi-pass membrane protein</topology>
    </subcellularLocation>
</comment>
<feature type="transmembrane region" description="Helical" evidence="8">
    <location>
        <begin position="669"/>
        <end position="686"/>
    </location>
</feature>
<evidence type="ECO:0000256" key="6">
    <source>
        <dbReference type="ARBA" id="ARBA00038076"/>
    </source>
</evidence>
<reference evidence="12" key="1">
    <citation type="submission" date="2018-01" db="EMBL/GenBank/DDBJ databases">
        <title>Rubneribacter badeniensis gen. nov., sp. nov., and Colonibacter rubneri, gen. nov., sp. nov., WGS of new members of the Eggerthellaceae.</title>
        <authorList>
            <person name="Danylec N."/>
            <person name="Stoll D.A."/>
            <person name="Doetsch A."/>
            <person name="Kulling S.E."/>
            <person name="Huch M."/>
        </authorList>
    </citation>
    <scope>NUCLEOTIDE SEQUENCE [LARGE SCALE GENOMIC DNA]</scope>
    <source>
        <strain evidence="12">ResAG-96</strain>
    </source>
</reference>
<evidence type="ECO:0000313" key="11">
    <source>
        <dbReference type="EMBL" id="PNV67083.1"/>
    </source>
</evidence>
<dbReference type="Gene3D" id="1.10.287.1490">
    <property type="match status" value="1"/>
</dbReference>
<name>A0A2K2U9T0_9ACTN</name>
<dbReference type="InterPro" id="IPR038766">
    <property type="entry name" value="Membrane_comp_ABC_pdt"/>
</dbReference>
<proteinExistence type="inferred from homology"/>
<evidence type="ECO:0000256" key="1">
    <source>
        <dbReference type="ARBA" id="ARBA00004651"/>
    </source>
</evidence>
<dbReference type="InterPro" id="IPR003838">
    <property type="entry name" value="ABC3_permease_C"/>
</dbReference>
<keyword evidence="5 8" id="KW-0472">Membrane</keyword>
<feature type="domain" description="MacB-like periplasmic core" evidence="10">
    <location>
        <begin position="22"/>
        <end position="247"/>
    </location>
</feature>
<evidence type="ECO:0000256" key="7">
    <source>
        <dbReference type="SAM" id="Coils"/>
    </source>
</evidence>
<evidence type="ECO:0000259" key="9">
    <source>
        <dbReference type="Pfam" id="PF02687"/>
    </source>
</evidence>
<evidence type="ECO:0000256" key="5">
    <source>
        <dbReference type="ARBA" id="ARBA00023136"/>
    </source>
</evidence>
<keyword evidence="12" id="KW-1185">Reference proteome</keyword>
<dbReference type="EMBL" id="PPEK01000013">
    <property type="protein sequence ID" value="PNV67083.1"/>
    <property type="molecule type" value="Genomic_DNA"/>
</dbReference>
<protein>
    <submittedName>
        <fullName evidence="11">ABC transporter permease</fullName>
    </submittedName>
</protein>
<feature type="transmembrane region" description="Helical" evidence="8">
    <location>
        <begin position="20"/>
        <end position="37"/>
    </location>
</feature>
<dbReference type="Gene3D" id="6.10.250.2200">
    <property type="match status" value="1"/>
</dbReference>
<evidence type="ECO:0000256" key="2">
    <source>
        <dbReference type="ARBA" id="ARBA00022475"/>
    </source>
</evidence>
<keyword evidence="4 8" id="KW-1133">Transmembrane helix</keyword>
<dbReference type="InterPro" id="IPR025857">
    <property type="entry name" value="MacB_PCD"/>
</dbReference>
<feature type="coiled-coil region" evidence="7">
    <location>
        <begin position="486"/>
        <end position="640"/>
    </location>
</feature>
<feature type="transmembrane region" description="Helical" evidence="8">
    <location>
        <begin position="837"/>
        <end position="857"/>
    </location>
</feature>
<feature type="domain" description="ABC3 transporter permease C-terminal" evidence="9">
    <location>
        <begin position="1079"/>
        <end position="1196"/>
    </location>
</feature>
<feature type="transmembrane region" description="Helical" evidence="8">
    <location>
        <begin position="1165"/>
        <end position="1187"/>
    </location>
</feature>
<dbReference type="GO" id="GO:0005886">
    <property type="term" value="C:plasma membrane"/>
    <property type="evidence" value="ECO:0007669"/>
    <property type="project" value="UniProtKB-SubCell"/>
</dbReference>
<keyword evidence="3 8" id="KW-0812">Transmembrane</keyword>
<evidence type="ECO:0000256" key="3">
    <source>
        <dbReference type="ARBA" id="ARBA00022692"/>
    </source>
</evidence>
<feature type="transmembrane region" description="Helical" evidence="8">
    <location>
        <begin position="762"/>
        <end position="788"/>
    </location>
</feature>
<dbReference type="Pfam" id="PF02687">
    <property type="entry name" value="FtsX"/>
    <property type="match status" value="2"/>
</dbReference>
<feature type="coiled-coil region" evidence="7">
    <location>
        <begin position="269"/>
        <end position="381"/>
    </location>
</feature>
<feature type="domain" description="MacB-like periplasmic core" evidence="10">
    <location>
        <begin position="841"/>
        <end position="1047"/>
    </location>
</feature>
<keyword evidence="2" id="KW-1003">Cell membrane</keyword>
<dbReference type="PANTHER" id="PTHR30287">
    <property type="entry name" value="MEMBRANE COMPONENT OF PREDICTED ABC SUPERFAMILY METABOLITE UPTAKE TRANSPORTER"/>
    <property type="match status" value="1"/>
</dbReference>
<dbReference type="RefSeq" id="WP_103265591.1">
    <property type="nucleotide sequence ID" value="NZ_CABMLE010000013.1"/>
</dbReference>
<evidence type="ECO:0000256" key="8">
    <source>
        <dbReference type="SAM" id="Phobius"/>
    </source>
</evidence>
<dbReference type="AlphaFoldDB" id="A0A2K2U9T0"/>
<evidence type="ECO:0000256" key="4">
    <source>
        <dbReference type="ARBA" id="ARBA00022989"/>
    </source>
</evidence>
<evidence type="ECO:0000313" key="12">
    <source>
        <dbReference type="Proteomes" id="UP000236197"/>
    </source>
</evidence>
<dbReference type="Pfam" id="PF12704">
    <property type="entry name" value="MacB_PCD"/>
    <property type="match status" value="2"/>
</dbReference>
<gene>
    <name evidence="11" type="ORF">C2L71_09840</name>
</gene>
<dbReference type="OrthoDB" id="5137249at2"/>
<organism evidence="11 12">
    <name type="scientific">Enteroscipio rubneri</name>
    <dbReference type="NCBI Taxonomy" id="2070686"/>
    <lineage>
        <taxon>Bacteria</taxon>
        <taxon>Bacillati</taxon>
        <taxon>Actinomycetota</taxon>
        <taxon>Coriobacteriia</taxon>
        <taxon>Eggerthellales</taxon>
        <taxon>Eggerthellaceae</taxon>
        <taxon>Enteroscipio</taxon>
    </lineage>
</organism>
<feature type="domain" description="ABC3 transporter permease C-terminal" evidence="9">
    <location>
        <begin position="669"/>
        <end position="789"/>
    </location>
</feature>
<comment type="similarity">
    <text evidence="6">Belongs to the ABC-4 integral membrane protein family.</text>
</comment>
<evidence type="ECO:0000259" key="10">
    <source>
        <dbReference type="Pfam" id="PF12704"/>
    </source>
</evidence>
<comment type="caution">
    <text evidence="11">The sequence shown here is derived from an EMBL/GenBank/DDBJ whole genome shotgun (WGS) entry which is preliminary data.</text>
</comment>
<feature type="transmembrane region" description="Helical" evidence="8">
    <location>
        <begin position="1075"/>
        <end position="1095"/>
    </location>
</feature>
<keyword evidence="7" id="KW-0175">Coiled coil</keyword>
<feature type="transmembrane region" description="Helical" evidence="8">
    <location>
        <begin position="1128"/>
        <end position="1145"/>
    </location>
</feature>
<accession>A0A2K2U9T0</accession>
<feature type="transmembrane region" description="Helical" evidence="8">
    <location>
        <begin position="714"/>
        <end position="742"/>
    </location>
</feature>
<sequence length="1205" mass="130881">MSGAFNKELLRSITHSLGRFLAIAAIVALGTGFYAGLRMTAPDMKTAADEFYDGTALMDVRVLSTLGLTEDDIAALRDVEGVQAVMPAYETDVMATIGGEQYATRVHSLPDAARSSDASDGVHARSDDPEYLNRPILMEGSWPRRTGECVLSADLVAAQNARVGDVVRISQEAEGMENALVVDEYTVVGFVSAPYYATSSSLGSTSLGSGSITQYMYVPESDFSSDLPFTEAFLTVVGAADESSGSAAYDERVTQVTDRIEAIAPEREKDRAEGLRADAQTELDDARADYERQRADAETQLAEAKRQLDDAKARLDGAAGVIAENERTLSEAQARYDDGKAELERQRASADEQLADAAARLAASRAELDANRATIEALEQALPGMQSQWQQGSDDLARKTAAWRQGSDAVDAGIAQARQGIEQIDAGIAEAQANLDALPAQIDAVQEQIATMEALPPDQQDPDALEKLRQQLVALQTAQGQLPATIADLEQQRSEAQATLKDLNAQREQLDRTYREQIVPAGQQLADAQAQIEQAQDAVARFRAGEDQTAEGQAQYEASKQEADAQLTAAQRQLDDAAAQLASGRERLAQGKADYERGLNDYESGLAEYEAQKKDAEERLSDAKRQLDDAQRQIDDIDDAVWYVMDRTANYGVASFDADADRVDSIAQVFPFIFFLVAALVALTTMTRMVEEERQLIGTFKALGYSRWRIASKYLAYAAAASVAGSIVGIGVLSQVLPAVIMKAYGIIYFVPAQPLPLPIDWPLAALAGGLGVGVTLIATAAAAAATLRERPATLMLPRAPKAGKRILLERVGPVWRRLSFSWKVTFRNLFRYKKRFVMTVIGIAGCTALLLTGLGLSDAINDIIDNQFGTITKYNAMISVEEDIPRASRDQLDDLLDDSRYVSSHMRAERSNMLASGPDDADVPVQVVVPEEPSRLDEFVLMRTRVGHEPLELGNAGVVLSEKLADQLGVAAGEDVQLTEQDAIGNATGSPHAVEATGVMENYIYNYVFVGPDRYDELMGERPSFTTILAVTTTDSDARAELTEKLGAIEGVKTVAYNDETIEAYRDMLSSVNMIVVVLVVAAASLAFIVLYNLTNINITERVREIATLKVLGFTPREVNAYIYRETFLLAAIGCAVGLVLGVWMESFVVVTAEVNQVMFGREIHVASFVIAFALTMLFTVLVMLAMRGKLRRIDMVESLKSNE</sequence>